<gene>
    <name evidence="2" type="ORF">BPA30113_02930</name>
</gene>
<organism evidence="2 3">
    <name type="scientific">Burkholderia paludis</name>
    <dbReference type="NCBI Taxonomy" id="1506587"/>
    <lineage>
        <taxon>Bacteria</taxon>
        <taxon>Pseudomonadati</taxon>
        <taxon>Pseudomonadota</taxon>
        <taxon>Betaproteobacteria</taxon>
        <taxon>Burkholderiales</taxon>
        <taxon>Burkholderiaceae</taxon>
        <taxon>Burkholderia</taxon>
        <taxon>Burkholderia cepacia complex</taxon>
    </lineage>
</organism>
<reference evidence="2 3" key="1">
    <citation type="submission" date="2019-09" db="EMBL/GenBank/DDBJ databases">
        <authorList>
            <person name="Depoorter E."/>
        </authorList>
    </citation>
    <scope>NUCLEOTIDE SEQUENCE [LARGE SCALE GENOMIC DNA]</scope>
    <source>
        <strain evidence="2">LMG 30113</strain>
    </source>
</reference>
<keyword evidence="3" id="KW-1185">Reference proteome</keyword>
<dbReference type="Gene3D" id="3.10.129.10">
    <property type="entry name" value="Hotdog Thioesterase"/>
    <property type="match status" value="1"/>
</dbReference>
<dbReference type="InterPro" id="IPR002539">
    <property type="entry name" value="MaoC-like_dom"/>
</dbReference>
<dbReference type="InterPro" id="IPR039375">
    <property type="entry name" value="NodN-like"/>
</dbReference>
<name>A0A6J5DIQ7_9BURK</name>
<evidence type="ECO:0000313" key="2">
    <source>
        <dbReference type="EMBL" id="VWB65597.1"/>
    </source>
</evidence>
<accession>A0A6J5DIQ7</accession>
<dbReference type="CDD" id="cd03450">
    <property type="entry name" value="NodN"/>
    <property type="match status" value="1"/>
</dbReference>
<dbReference type="PANTHER" id="PTHR42993:SF1">
    <property type="entry name" value="MAOC-LIKE DEHYDRATASE DOMAIN-CONTAINING PROTEIN"/>
    <property type="match status" value="1"/>
</dbReference>
<dbReference type="AlphaFoldDB" id="A0A6J5DIQ7"/>
<proteinExistence type="predicted"/>
<dbReference type="PANTHER" id="PTHR42993">
    <property type="entry name" value="MAOC-LIKE DEHYDRATASE DOMAIN-CONTAINING PROTEIN"/>
    <property type="match status" value="1"/>
</dbReference>
<dbReference type="SUPFAM" id="SSF54637">
    <property type="entry name" value="Thioesterase/thiol ester dehydrase-isomerase"/>
    <property type="match status" value="1"/>
</dbReference>
<dbReference type="Pfam" id="PF01575">
    <property type="entry name" value="MaoC_dehydratas"/>
    <property type="match status" value="1"/>
</dbReference>
<evidence type="ECO:0000313" key="3">
    <source>
        <dbReference type="Proteomes" id="UP000494330"/>
    </source>
</evidence>
<sequence length="157" mass="16950">MSVRKLSPDDLKSLVGKELAPSEWISIDQARIDAFADVTGDRQFIHVDPEKAAKGPFGGTVAHGLLVLSLLPALIEKTVPVPSNVGTTVNYGYNKIRFLAPVRSGRQVRAKFVVSEFAEPQPGRYQQITTVTVEIEGESRPALVAEWIGVGLVGQNG</sequence>
<dbReference type="RefSeq" id="WP_034198828.1">
    <property type="nucleotide sequence ID" value="NZ_CABVQD010000008.1"/>
</dbReference>
<dbReference type="EMBL" id="CABVQD010000008">
    <property type="protein sequence ID" value="VWB65597.1"/>
    <property type="molecule type" value="Genomic_DNA"/>
</dbReference>
<dbReference type="Proteomes" id="UP000494330">
    <property type="component" value="Unassembled WGS sequence"/>
</dbReference>
<evidence type="ECO:0000259" key="1">
    <source>
        <dbReference type="Pfam" id="PF01575"/>
    </source>
</evidence>
<protein>
    <submittedName>
        <fullName evidence="2">Nodulation protein NodN</fullName>
    </submittedName>
</protein>
<dbReference type="InterPro" id="IPR029069">
    <property type="entry name" value="HotDog_dom_sf"/>
</dbReference>
<feature type="domain" description="MaoC-like" evidence="1">
    <location>
        <begin position="13"/>
        <end position="119"/>
    </location>
</feature>